<name>A0A087C085_9BIFI</name>
<reference evidence="1 2" key="1">
    <citation type="submission" date="2014-03" db="EMBL/GenBank/DDBJ databases">
        <title>Genomics of Bifidobacteria.</title>
        <authorList>
            <person name="Ventura M."/>
            <person name="Milani C."/>
            <person name="Lugli G.A."/>
        </authorList>
    </citation>
    <scope>NUCLEOTIDE SEQUENCE [LARGE SCALE GENOMIC DNA]</scope>
    <source>
        <strain evidence="1 2">DSM 21395</strain>
    </source>
</reference>
<dbReference type="EMBL" id="JGZE01000012">
    <property type="protein sequence ID" value="KFI76685.1"/>
    <property type="molecule type" value="Genomic_DNA"/>
</dbReference>
<organism evidence="1 2">
    <name type="scientific">Bifidobacterium mongoliense DSM 21395</name>
    <dbReference type="NCBI Taxonomy" id="1437603"/>
    <lineage>
        <taxon>Bacteria</taxon>
        <taxon>Bacillati</taxon>
        <taxon>Actinomycetota</taxon>
        <taxon>Actinomycetes</taxon>
        <taxon>Bifidobacteriales</taxon>
        <taxon>Bifidobacteriaceae</taxon>
        <taxon>Bifidobacterium</taxon>
    </lineage>
</organism>
<evidence type="ECO:0000313" key="1">
    <source>
        <dbReference type="EMBL" id="KFI76685.1"/>
    </source>
</evidence>
<dbReference type="Proteomes" id="UP000029082">
    <property type="component" value="Unassembled WGS sequence"/>
</dbReference>
<dbReference type="AlphaFoldDB" id="A0A087C085"/>
<protein>
    <submittedName>
        <fullName evidence="1">Uncharacterized protein</fullName>
    </submittedName>
</protein>
<keyword evidence="2" id="KW-1185">Reference proteome</keyword>
<evidence type="ECO:0000313" key="2">
    <source>
        <dbReference type="Proteomes" id="UP000029082"/>
    </source>
</evidence>
<gene>
    <name evidence="1" type="ORF">BMON_0821</name>
</gene>
<comment type="caution">
    <text evidence="1">The sequence shown here is derived from an EMBL/GenBank/DDBJ whole genome shotgun (WGS) entry which is preliminary data.</text>
</comment>
<proteinExistence type="predicted"/>
<sequence>MASMKIAAYTASNGLDAHSSVSSMTLSVILLTVSFDTEAPWTSRKCALISPVVSPFAYRESTTSSTSFKRR</sequence>
<accession>A0A087C085</accession>